<protein>
    <submittedName>
        <fullName evidence="6">Electron transfer flavoprotein subunit beta</fullName>
    </submittedName>
</protein>
<dbReference type="InterPro" id="IPR014729">
    <property type="entry name" value="Rossmann-like_a/b/a_fold"/>
</dbReference>
<keyword evidence="7" id="KW-1185">Reference proteome</keyword>
<evidence type="ECO:0000256" key="2">
    <source>
        <dbReference type="ARBA" id="ARBA00022448"/>
    </source>
</evidence>
<sequence>MMRSETLRVLVLVSVGCHPVSGRTCRASLDAQALELALGTPGSQVGVVHVGDPAEPALREYLGMGPVQLTVLSSVEPASDVLSLLVSYIRQHAPDLVLCGERAEWGEASGLVPYLLAEQLGYPLLPHIVALEAQADEETDELKLTQALPRGQRRQLAVATPAVLTVSSAAPAARQSAFIRARDGEIHSLALDGEPTAIEGGLKQGSEREAARWPQRQARKRPKPLKVHRGKTAAERMKAAIAVTAQQEGQVLEGVEPEQAAATILALLRQKGLVK</sequence>
<dbReference type="InterPro" id="IPR012255">
    <property type="entry name" value="ETF_b"/>
</dbReference>
<dbReference type="Gene3D" id="3.40.50.620">
    <property type="entry name" value="HUPs"/>
    <property type="match status" value="1"/>
</dbReference>
<dbReference type="SMART" id="SM00893">
    <property type="entry name" value="ETF"/>
    <property type="match status" value="1"/>
</dbReference>
<name>A0ABY5GL59_9GAMM</name>
<dbReference type="InterPro" id="IPR014730">
    <property type="entry name" value="ETF_a/b_N"/>
</dbReference>
<evidence type="ECO:0000313" key="6">
    <source>
        <dbReference type="EMBL" id="UTV29516.1"/>
    </source>
</evidence>
<keyword evidence="2" id="KW-0813">Transport</keyword>
<reference evidence="6" key="1">
    <citation type="submission" date="2022-07" db="EMBL/GenBank/DDBJ databases">
        <title>Genome sequencing of Photobacterium atrarenae GJH2-4.</title>
        <authorList>
            <person name="Park S.-J."/>
        </authorList>
    </citation>
    <scope>NUCLEOTIDE SEQUENCE</scope>
    <source>
        <strain evidence="6">GJH2-4</strain>
    </source>
</reference>
<feature type="region of interest" description="Disordered" evidence="4">
    <location>
        <begin position="199"/>
        <end position="230"/>
    </location>
</feature>
<dbReference type="Proteomes" id="UP001057998">
    <property type="component" value="Chromosome 2"/>
</dbReference>
<accession>A0ABY5GL59</accession>
<gene>
    <name evidence="6" type="ORF">NNL38_21090</name>
</gene>
<evidence type="ECO:0000259" key="5">
    <source>
        <dbReference type="SMART" id="SM00893"/>
    </source>
</evidence>
<organism evidence="6 7">
    <name type="scientific">Photobacterium atrarenae</name>
    <dbReference type="NCBI Taxonomy" id="865757"/>
    <lineage>
        <taxon>Bacteria</taxon>
        <taxon>Pseudomonadati</taxon>
        <taxon>Pseudomonadota</taxon>
        <taxon>Gammaproteobacteria</taxon>
        <taxon>Vibrionales</taxon>
        <taxon>Vibrionaceae</taxon>
        <taxon>Photobacterium</taxon>
    </lineage>
</organism>
<dbReference type="Pfam" id="PF01012">
    <property type="entry name" value="ETF"/>
    <property type="match status" value="1"/>
</dbReference>
<dbReference type="PANTHER" id="PTHR21294:SF8">
    <property type="entry name" value="ELECTRON TRANSFER FLAVOPROTEIN SUBUNIT BETA"/>
    <property type="match status" value="1"/>
</dbReference>
<dbReference type="PANTHER" id="PTHR21294">
    <property type="entry name" value="ELECTRON TRANSFER FLAVOPROTEIN BETA-SUBUNIT"/>
    <property type="match status" value="1"/>
</dbReference>
<dbReference type="SUPFAM" id="SSF52402">
    <property type="entry name" value="Adenine nucleotide alpha hydrolases-like"/>
    <property type="match status" value="1"/>
</dbReference>
<evidence type="ECO:0000256" key="3">
    <source>
        <dbReference type="ARBA" id="ARBA00022982"/>
    </source>
</evidence>
<evidence type="ECO:0000256" key="1">
    <source>
        <dbReference type="ARBA" id="ARBA00007557"/>
    </source>
</evidence>
<comment type="similarity">
    <text evidence="1">Belongs to the ETF beta-subunit/FixA family.</text>
</comment>
<dbReference type="EMBL" id="CP101509">
    <property type="protein sequence ID" value="UTV29516.1"/>
    <property type="molecule type" value="Genomic_DNA"/>
</dbReference>
<dbReference type="RefSeq" id="WP_255390834.1">
    <property type="nucleotide sequence ID" value="NZ_CP101509.1"/>
</dbReference>
<proteinExistence type="inferred from homology"/>
<evidence type="ECO:0000256" key="4">
    <source>
        <dbReference type="SAM" id="MobiDB-lite"/>
    </source>
</evidence>
<feature type="domain" description="Electron transfer flavoprotein alpha/beta-subunit N-terminal" evidence="5">
    <location>
        <begin position="9"/>
        <end position="195"/>
    </location>
</feature>
<keyword evidence="3" id="KW-0249">Electron transport</keyword>
<evidence type="ECO:0000313" key="7">
    <source>
        <dbReference type="Proteomes" id="UP001057998"/>
    </source>
</evidence>
<feature type="compositionally biased region" description="Basic residues" evidence="4">
    <location>
        <begin position="217"/>
        <end position="230"/>
    </location>
</feature>